<sequence length="50" mass="5989">MMANVLTLNFSIICMTEEIYRNNEHIIEKPPCNSDIFHIKFLICFSIFFF</sequence>
<reference evidence="4" key="1">
    <citation type="submission" date="2017-02" db="UniProtKB">
        <authorList>
            <consortium name="WormBaseParasite"/>
        </authorList>
    </citation>
    <scope>IDENTIFICATION</scope>
</reference>
<proteinExistence type="predicted"/>
<dbReference type="EMBL" id="UYYG01001156">
    <property type="protein sequence ID" value="VDN56561.1"/>
    <property type="molecule type" value="Genomic_DNA"/>
</dbReference>
<keyword evidence="3" id="KW-1185">Reference proteome</keyword>
<dbReference type="WBParaSite" id="DME_0000217401-mRNA-1">
    <property type="protein sequence ID" value="DME_0000217401-mRNA-1"/>
    <property type="gene ID" value="DME_0000217401"/>
</dbReference>
<evidence type="ECO:0000313" key="4">
    <source>
        <dbReference type="WBParaSite" id="DME_0000217401-mRNA-1"/>
    </source>
</evidence>
<dbReference type="Proteomes" id="UP000274756">
    <property type="component" value="Unassembled WGS sequence"/>
</dbReference>
<name>A0A0N4U5N9_DRAME</name>
<dbReference type="Proteomes" id="UP000038040">
    <property type="component" value="Unplaced"/>
</dbReference>
<gene>
    <name evidence="1" type="ORF">DME_LOCUS6534</name>
</gene>
<reference evidence="1 3" key="2">
    <citation type="submission" date="2018-11" db="EMBL/GenBank/DDBJ databases">
        <authorList>
            <consortium name="Pathogen Informatics"/>
        </authorList>
    </citation>
    <scope>NUCLEOTIDE SEQUENCE [LARGE SCALE GENOMIC DNA]</scope>
</reference>
<accession>A0A0N4U5N9</accession>
<organism evidence="2 4">
    <name type="scientific">Dracunculus medinensis</name>
    <name type="common">Guinea worm</name>
    <dbReference type="NCBI Taxonomy" id="318479"/>
    <lineage>
        <taxon>Eukaryota</taxon>
        <taxon>Metazoa</taxon>
        <taxon>Ecdysozoa</taxon>
        <taxon>Nematoda</taxon>
        <taxon>Chromadorea</taxon>
        <taxon>Rhabditida</taxon>
        <taxon>Spirurina</taxon>
        <taxon>Dracunculoidea</taxon>
        <taxon>Dracunculidae</taxon>
        <taxon>Dracunculus</taxon>
    </lineage>
</organism>
<protein>
    <submittedName>
        <fullName evidence="1 4">Uncharacterized protein</fullName>
    </submittedName>
</protein>
<evidence type="ECO:0000313" key="3">
    <source>
        <dbReference type="Proteomes" id="UP000274756"/>
    </source>
</evidence>
<evidence type="ECO:0000313" key="2">
    <source>
        <dbReference type="Proteomes" id="UP000038040"/>
    </source>
</evidence>
<dbReference type="AlphaFoldDB" id="A0A0N4U5N9"/>
<evidence type="ECO:0000313" key="1">
    <source>
        <dbReference type="EMBL" id="VDN56561.1"/>
    </source>
</evidence>